<reference evidence="1 2" key="1">
    <citation type="submission" date="2018-07" db="EMBL/GenBank/DDBJ databases">
        <title>Dyella solisilvae sp. nov., isolated from the pine and broad-leaved mixed forest soil.</title>
        <authorList>
            <person name="Gao Z."/>
            <person name="Qiu L."/>
        </authorList>
    </citation>
    <scope>NUCLEOTIDE SEQUENCE [LARGE SCALE GENOMIC DNA]</scope>
    <source>
        <strain evidence="1 2">DHG54</strain>
    </source>
</reference>
<gene>
    <name evidence="1" type="ORF">DVT68_00435</name>
</gene>
<protein>
    <submittedName>
        <fullName evidence="1">Uncharacterized protein</fullName>
    </submittedName>
</protein>
<proteinExistence type="predicted"/>
<accession>A0A370K9N5</accession>
<evidence type="ECO:0000313" key="1">
    <source>
        <dbReference type="EMBL" id="RDI99366.1"/>
    </source>
</evidence>
<dbReference type="AlphaFoldDB" id="A0A370K9N5"/>
<evidence type="ECO:0000313" key="2">
    <source>
        <dbReference type="Proteomes" id="UP000254711"/>
    </source>
</evidence>
<comment type="caution">
    <text evidence="1">The sequence shown here is derived from an EMBL/GenBank/DDBJ whole genome shotgun (WGS) entry which is preliminary data.</text>
</comment>
<name>A0A370K9N5_9GAMM</name>
<dbReference type="RefSeq" id="WP_114823108.1">
    <property type="nucleotide sequence ID" value="NZ_QQSY01000001.1"/>
</dbReference>
<keyword evidence="2" id="KW-1185">Reference proteome</keyword>
<dbReference type="Proteomes" id="UP000254711">
    <property type="component" value="Unassembled WGS sequence"/>
</dbReference>
<dbReference type="EMBL" id="QQSY01000001">
    <property type="protein sequence ID" value="RDI99366.1"/>
    <property type="molecule type" value="Genomic_DNA"/>
</dbReference>
<organism evidence="1 2">
    <name type="scientific">Dyella solisilvae</name>
    <dbReference type="NCBI Taxonomy" id="1920168"/>
    <lineage>
        <taxon>Bacteria</taxon>
        <taxon>Pseudomonadati</taxon>
        <taxon>Pseudomonadota</taxon>
        <taxon>Gammaproteobacteria</taxon>
        <taxon>Lysobacterales</taxon>
        <taxon>Rhodanobacteraceae</taxon>
        <taxon>Dyella</taxon>
    </lineage>
</organism>
<sequence length="83" mass="8811">MKGVDPRALVGWPASGAPFIVEEIGIRTLAIGQWRVARVKENSACSPEGLAAILERGPLAKCQDGSWKPEAILEPPEKSSSEG</sequence>